<reference evidence="3" key="1">
    <citation type="journal article" date="2014" name="Int. J. Syst. Evol. Microbiol.">
        <title>Complete genome sequence of Corynebacterium casei LMG S-19264T (=DSM 44701T), isolated from a smear-ripened cheese.</title>
        <authorList>
            <consortium name="US DOE Joint Genome Institute (JGI-PGF)"/>
            <person name="Walter F."/>
            <person name="Albersmeier A."/>
            <person name="Kalinowski J."/>
            <person name="Ruckert C."/>
        </authorList>
    </citation>
    <scope>NUCLEOTIDE SEQUENCE</scope>
    <source>
        <strain evidence="3">CGMCC 1.8984</strain>
    </source>
</reference>
<evidence type="ECO:0000259" key="2">
    <source>
        <dbReference type="Pfam" id="PF13635"/>
    </source>
</evidence>
<keyword evidence="4" id="KW-1185">Reference proteome</keyword>
<evidence type="ECO:0000313" key="3">
    <source>
        <dbReference type="EMBL" id="GGJ94050.1"/>
    </source>
</evidence>
<dbReference type="Pfam" id="PF13173">
    <property type="entry name" value="AAA_14"/>
    <property type="match status" value="1"/>
</dbReference>
<evidence type="ECO:0000259" key="1">
    <source>
        <dbReference type="Pfam" id="PF13173"/>
    </source>
</evidence>
<dbReference type="Proteomes" id="UP000636956">
    <property type="component" value="Unassembled WGS sequence"/>
</dbReference>
<organism evidence="3 4">
    <name type="scientific">Agromyces bauzanensis</name>
    <dbReference type="NCBI Taxonomy" id="1308924"/>
    <lineage>
        <taxon>Bacteria</taxon>
        <taxon>Bacillati</taxon>
        <taxon>Actinomycetota</taxon>
        <taxon>Actinomycetes</taxon>
        <taxon>Micrococcales</taxon>
        <taxon>Microbacteriaceae</taxon>
        <taxon>Agromyces</taxon>
    </lineage>
</organism>
<dbReference type="RefSeq" id="WP_188744734.1">
    <property type="nucleotide sequence ID" value="NZ_BAABFW010000032.1"/>
</dbReference>
<dbReference type="EMBL" id="BMMD01000038">
    <property type="protein sequence ID" value="GGJ94050.1"/>
    <property type="molecule type" value="Genomic_DNA"/>
</dbReference>
<reference evidence="3" key="2">
    <citation type="submission" date="2020-09" db="EMBL/GenBank/DDBJ databases">
        <authorList>
            <person name="Sun Q."/>
            <person name="Zhou Y."/>
        </authorList>
    </citation>
    <scope>NUCLEOTIDE SEQUENCE</scope>
    <source>
        <strain evidence="3">CGMCC 1.8984</strain>
    </source>
</reference>
<dbReference type="Pfam" id="PF13635">
    <property type="entry name" value="DUF4143"/>
    <property type="match status" value="1"/>
</dbReference>
<dbReference type="InterPro" id="IPR041682">
    <property type="entry name" value="AAA_14"/>
</dbReference>
<sequence>MPYLPRVADTLVADRLAAMGGVLIEGPRASGKTETGLHHAASFVRLDESPGLATVAENAPDALLEGPVPRLIDEWQLAPVLWNAVRHEIDDRRAPGQFILSGSATPPDDITRHSGVGRIARVRLRTMTLAESGRSSRQVSLTELMTGADRVSARSELRYRDVAAEAVRGGWPALIDASTADAQRFNREYAEELTRADIRNATGVRRDVDRLRRTLEALSRNLSTEASIATLAADVGGADGRIDPDTVREYLDAFTAVFALETLPAWSVNLRSRSRLRTKPTIHLADPALACAVLGIGPERLALDPEYFGFVFESMAVRDLRVYSALHDGRVYRYRDNTGLEVDAVIEYPGGVWGAAEVKLGGSAVAAAEASLLKLRDERVDVARVGAPAYLAVITATEYAYTLPSGVHVIPLATLGA</sequence>
<dbReference type="InterPro" id="IPR025420">
    <property type="entry name" value="DUF4143"/>
</dbReference>
<comment type="caution">
    <text evidence="3">The sequence shown here is derived from an EMBL/GenBank/DDBJ whole genome shotgun (WGS) entry which is preliminary data.</text>
</comment>
<dbReference type="AlphaFoldDB" id="A0A917UXT1"/>
<dbReference type="PANTHER" id="PTHR43566:SF2">
    <property type="entry name" value="DUF4143 DOMAIN-CONTAINING PROTEIN"/>
    <property type="match status" value="1"/>
</dbReference>
<feature type="domain" description="AAA" evidence="1">
    <location>
        <begin position="22"/>
        <end position="131"/>
    </location>
</feature>
<dbReference type="PANTHER" id="PTHR43566">
    <property type="entry name" value="CONSERVED PROTEIN"/>
    <property type="match status" value="1"/>
</dbReference>
<protein>
    <submittedName>
        <fullName evidence="3">ATPase AAA</fullName>
    </submittedName>
</protein>
<proteinExistence type="predicted"/>
<evidence type="ECO:0000313" key="4">
    <source>
        <dbReference type="Proteomes" id="UP000636956"/>
    </source>
</evidence>
<gene>
    <name evidence="3" type="ORF">GCM10011372_35500</name>
</gene>
<name>A0A917UXT1_9MICO</name>
<accession>A0A917UXT1</accession>
<feature type="domain" description="DUF4143" evidence="2">
    <location>
        <begin position="197"/>
        <end position="360"/>
    </location>
</feature>